<dbReference type="HOGENOM" id="CLU_017584_4_4_11"/>
<comment type="cofactor">
    <cofactor evidence="1">
        <name>pyridoxal 5'-phosphate</name>
        <dbReference type="ChEBI" id="CHEBI:597326"/>
    </cofactor>
</comment>
<name>J1ZMD9_9ACTN</name>
<dbReference type="GO" id="GO:0030170">
    <property type="term" value="F:pyridoxal phosphate binding"/>
    <property type="evidence" value="ECO:0007669"/>
    <property type="project" value="InterPro"/>
</dbReference>
<dbReference type="InterPro" id="IPR015421">
    <property type="entry name" value="PyrdxlP-dep_Trfase_major"/>
</dbReference>
<keyword evidence="1 3" id="KW-0808">Transferase</keyword>
<proteinExistence type="inferred from homology"/>
<dbReference type="Pfam" id="PF00155">
    <property type="entry name" value="Aminotran_1_2"/>
    <property type="match status" value="1"/>
</dbReference>
<dbReference type="Gene3D" id="3.90.1150.10">
    <property type="entry name" value="Aspartate Aminotransferase, domain 1"/>
    <property type="match status" value="1"/>
</dbReference>
<dbReference type="PROSITE" id="PS00105">
    <property type="entry name" value="AA_TRANSFER_CLASS_1"/>
    <property type="match status" value="1"/>
</dbReference>
<dbReference type="PATRIC" id="fig|1160718.3.peg.6674"/>
<dbReference type="InterPro" id="IPR004839">
    <property type="entry name" value="Aminotransferase_I/II_large"/>
</dbReference>
<accession>J1ZMD9</accession>
<dbReference type="RefSeq" id="WP_006608101.1">
    <property type="nucleotide sequence ID" value="NZ_CP072931.1"/>
</dbReference>
<evidence type="ECO:0000313" key="3">
    <source>
        <dbReference type="EMBL" id="EJJ02616.1"/>
    </source>
</evidence>
<dbReference type="PANTHER" id="PTHR43510">
    <property type="entry name" value="AMINOTRANSFERASE FUNCTION, HYPOTHETICAL (EUROFUNG)"/>
    <property type="match status" value="1"/>
</dbReference>
<dbReference type="AlphaFoldDB" id="J1ZMD9"/>
<dbReference type="InterPro" id="IPR015422">
    <property type="entry name" value="PyrdxlP-dep_Trfase_small"/>
</dbReference>
<dbReference type="KEGG" id="sauh:SU9_033510"/>
<keyword evidence="1 3" id="KW-0032">Aminotransferase</keyword>
<evidence type="ECO:0000256" key="1">
    <source>
        <dbReference type="RuleBase" id="RU000481"/>
    </source>
</evidence>
<dbReference type="EC" id="2.6.1.-" evidence="1"/>
<sequence>MSFTPFELEAWQSRYEHSVAHNLADSGCHPVGLGELLAHDPDAIGRLLAVDLNYPPVGGTDALRALIADWHTAAADNVLVTVGAAEANALTVATLVGPGDHVVVMEPGYRQVRGCALNAGADVDAFPLAPDHQWRPDLDALDRLVRPGTKLIAVTNPNNPVGTILTEPEIDAIIAAADRVGAWILADEVYRGTELLTDRITPTFWGRYDKTVCVGSLSKAFGLPGLRLGWLVAPPALVDATWRRHEYATISAGTLSMHLAETALAPATRDRLLTRNRTLVRDGCARLQNWVDDHKGLLSIIPPHATALAFVQYHLPRPSLEVADALRVHGSVLVGAGTQFGVEHHLRITHGLEAGYLDAALSSISRVLTGLA</sequence>
<dbReference type="OrthoDB" id="9763453at2"/>
<dbReference type="eggNOG" id="COG0436">
    <property type="taxonomic scope" value="Bacteria"/>
</dbReference>
<dbReference type="InterPro" id="IPR015424">
    <property type="entry name" value="PyrdxlP-dep_Trfase"/>
</dbReference>
<dbReference type="EMBL" id="CP072931">
    <property type="protein sequence ID" value="QTZ95768.1"/>
    <property type="molecule type" value="Genomic_DNA"/>
</dbReference>
<dbReference type="Gene3D" id="3.40.640.10">
    <property type="entry name" value="Type I PLP-dependent aspartate aminotransferase-like (Major domain)"/>
    <property type="match status" value="1"/>
</dbReference>
<comment type="similarity">
    <text evidence="1">Belongs to the class-I pyridoxal-phosphate-dependent aminotransferase family.</text>
</comment>
<evidence type="ECO:0000313" key="4">
    <source>
        <dbReference type="EMBL" id="QTZ95768.1"/>
    </source>
</evidence>
<dbReference type="InterPro" id="IPR004838">
    <property type="entry name" value="NHTrfase_class1_PyrdxlP-BS"/>
</dbReference>
<keyword evidence="5" id="KW-1185">Reference proteome</keyword>
<protein>
    <recommendedName>
        <fullName evidence="1">Aminotransferase</fullName>
        <ecNumber evidence="1">2.6.1.-</ecNumber>
    </recommendedName>
</protein>
<feature type="domain" description="Aminotransferase class I/classII large" evidence="2">
    <location>
        <begin position="53"/>
        <end position="364"/>
    </location>
</feature>
<dbReference type="PANTHER" id="PTHR43510:SF1">
    <property type="entry name" value="AMINOTRANSFERASE FUNCTION, HYPOTHETICAL (EUROFUNG)"/>
    <property type="match status" value="1"/>
</dbReference>
<organism evidence="3">
    <name type="scientific">Streptomyces auratus AGR0001</name>
    <dbReference type="NCBI Taxonomy" id="1160718"/>
    <lineage>
        <taxon>Bacteria</taxon>
        <taxon>Bacillati</taxon>
        <taxon>Actinomycetota</taxon>
        <taxon>Actinomycetes</taxon>
        <taxon>Kitasatosporales</taxon>
        <taxon>Streptomycetaceae</taxon>
        <taxon>Streptomyces</taxon>
    </lineage>
</organism>
<dbReference type="SUPFAM" id="SSF53383">
    <property type="entry name" value="PLP-dependent transferases"/>
    <property type="match status" value="1"/>
</dbReference>
<dbReference type="GO" id="GO:0008483">
    <property type="term" value="F:transaminase activity"/>
    <property type="evidence" value="ECO:0007669"/>
    <property type="project" value="UniProtKB-KW"/>
</dbReference>
<evidence type="ECO:0000313" key="5">
    <source>
        <dbReference type="Proteomes" id="UP000009036"/>
    </source>
</evidence>
<evidence type="ECO:0000259" key="2">
    <source>
        <dbReference type="Pfam" id="PF00155"/>
    </source>
</evidence>
<reference evidence="3" key="1">
    <citation type="journal article" date="2012" name="J. Bacteriol.">
        <title>Genome Sequence of Streptomyces auratus Strain AGR0001, a Phoslactomycin-Producing Actinomycete.</title>
        <authorList>
            <person name="Han X."/>
            <person name="Li M."/>
            <person name="Ding Z."/>
            <person name="Zhao J."/>
            <person name="Ji K."/>
            <person name="Wen M."/>
            <person name="Lu T."/>
        </authorList>
    </citation>
    <scope>NUCLEOTIDE SEQUENCE [LARGE SCALE GENOMIC DNA]</scope>
    <source>
        <strain evidence="3">AGR0001</strain>
    </source>
</reference>
<dbReference type="CDD" id="cd00609">
    <property type="entry name" value="AAT_like"/>
    <property type="match status" value="1"/>
</dbReference>
<dbReference type="STRING" id="1160718.SU9_33003"/>
<reference evidence="4" key="2">
    <citation type="submission" date="2021-04" db="EMBL/GenBank/DDBJ databases">
        <authorList>
            <person name="Wen M.-L."/>
            <person name="Han X.-L."/>
            <person name="Xiong J."/>
        </authorList>
    </citation>
    <scope>NUCLEOTIDE SEQUENCE</scope>
    <source>
        <strain evidence="4">AGR0001</strain>
    </source>
</reference>
<dbReference type="EMBL" id="AJGV01000214">
    <property type="protein sequence ID" value="EJJ02616.1"/>
    <property type="molecule type" value="Genomic_DNA"/>
</dbReference>
<gene>
    <name evidence="4" type="ORF">SU9_033510</name>
    <name evidence="3" type="ORF">SU9_33003</name>
</gene>
<dbReference type="Proteomes" id="UP000009036">
    <property type="component" value="Chromosome"/>
</dbReference>